<evidence type="ECO:0000256" key="4">
    <source>
        <dbReference type="ARBA" id="ARBA00020923"/>
    </source>
</evidence>
<sequence length="308" mass="36274">MSKVKKNVKKEQVKESEEKPMDMIKKLEKRVKVFNELINTRENTLYPVLEDDGDLPNYPKPIRMEPNKKILKIHEEVGELLQDVCSERNSSETKIDFKIKKKKAFDAELYDTMIHFRQQSETLFKNIISTQVSFNECLNDDLSIETKEKKNVLKKHMNLIEKTCKYERGAEPLFSLDSLFLKSNIETNLKIKTTSQFQKAYKELAEGEINRAFEFKMGRYQNHPHLIAAQKNIKSADEMLSKTLETVTIDPFTKRTIIKPVKNKFCQHVYDQDSIEPMFKQRLFISCPYIGCMNNRFTKQDLLFDHNK</sequence>
<keyword evidence="10" id="KW-0539">Nucleus</keyword>
<keyword evidence="8" id="KW-0833">Ubl conjugation pathway</keyword>
<evidence type="ECO:0000256" key="10">
    <source>
        <dbReference type="ARBA" id="ARBA00023242"/>
    </source>
</evidence>
<keyword evidence="6" id="KW-0479">Metal-binding</keyword>
<feature type="domain" description="SP-RING-type" evidence="14">
    <location>
        <begin position="249"/>
        <end position="292"/>
    </location>
</feature>
<evidence type="ECO:0000256" key="5">
    <source>
        <dbReference type="ARBA" id="ARBA00022679"/>
    </source>
</evidence>
<comment type="pathway">
    <text evidence="2">Protein modification; protein sumoylation.</text>
</comment>
<dbReference type="OrthoDB" id="26899at2759"/>
<evidence type="ECO:0000256" key="7">
    <source>
        <dbReference type="ARBA" id="ARBA00022771"/>
    </source>
</evidence>
<dbReference type="GO" id="GO:0008270">
    <property type="term" value="F:zinc ion binding"/>
    <property type="evidence" value="ECO:0007669"/>
    <property type="project" value="UniProtKB-KW"/>
</dbReference>
<dbReference type="Proteomes" id="UP000325440">
    <property type="component" value="Unassembled WGS sequence"/>
</dbReference>
<proteinExistence type="inferred from homology"/>
<accession>A0A5E4M208</accession>
<dbReference type="InterPro" id="IPR004181">
    <property type="entry name" value="Znf_MIZ"/>
</dbReference>
<dbReference type="EMBL" id="CABPRJ010000008">
    <property type="protein sequence ID" value="VVC25065.1"/>
    <property type="molecule type" value="Genomic_DNA"/>
</dbReference>
<dbReference type="AlphaFoldDB" id="A0A5E4M208"/>
<name>A0A5E4M208_9HEMI</name>
<gene>
    <name evidence="15" type="ORF">CINCED_3A001090</name>
</gene>
<reference evidence="15 16" key="1">
    <citation type="submission" date="2019-08" db="EMBL/GenBank/DDBJ databases">
        <authorList>
            <person name="Alioto T."/>
            <person name="Alioto T."/>
            <person name="Gomez Garrido J."/>
        </authorList>
    </citation>
    <scope>NUCLEOTIDE SEQUENCE [LARGE SCALE GENOMIC DNA]</scope>
</reference>
<dbReference type="GO" id="GO:0000724">
    <property type="term" value="P:double-strand break repair via homologous recombination"/>
    <property type="evidence" value="ECO:0007669"/>
    <property type="project" value="InterPro"/>
</dbReference>
<evidence type="ECO:0000256" key="9">
    <source>
        <dbReference type="ARBA" id="ARBA00022833"/>
    </source>
</evidence>
<evidence type="ECO:0000256" key="8">
    <source>
        <dbReference type="ARBA" id="ARBA00022786"/>
    </source>
</evidence>
<feature type="region of interest" description="Disordered" evidence="13">
    <location>
        <begin position="1"/>
        <end position="20"/>
    </location>
</feature>
<keyword evidence="16" id="KW-1185">Reference proteome</keyword>
<dbReference type="Gene3D" id="3.30.40.10">
    <property type="entry name" value="Zinc/RING finger domain, C3HC4 (zinc finger)"/>
    <property type="match status" value="1"/>
</dbReference>
<evidence type="ECO:0000256" key="12">
    <source>
        <dbReference type="ARBA" id="ARBA00032533"/>
    </source>
</evidence>
<evidence type="ECO:0000256" key="13">
    <source>
        <dbReference type="SAM" id="MobiDB-lite"/>
    </source>
</evidence>
<dbReference type="PANTHER" id="PTHR21330">
    <property type="entry name" value="E3 SUMO-PROTEIN LIGASE NSE2"/>
    <property type="match status" value="1"/>
</dbReference>
<keyword evidence="7" id="KW-0863">Zinc-finger</keyword>
<keyword evidence="5" id="KW-0808">Transferase</keyword>
<evidence type="ECO:0000256" key="3">
    <source>
        <dbReference type="ARBA" id="ARBA00008212"/>
    </source>
</evidence>
<comment type="subcellular location">
    <subcellularLocation>
        <location evidence="1">Nucleus</location>
    </subcellularLocation>
</comment>
<dbReference type="Pfam" id="PF11789">
    <property type="entry name" value="zf-Nse"/>
    <property type="match status" value="1"/>
</dbReference>
<evidence type="ECO:0000256" key="1">
    <source>
        <dbReference type="ARBA" id="ARBA00004123"/>
    </source>
</evidence>
<dbReference type="PANTHER" id="PTHR21330:SF1">
    <property type="entry name" value="E3 SUMO-PROTEIN LIGASE NSE2"/>
    <property type="match status" value="1"/>
</dbReference>
<evidence type="ECO:0000256" key="11">
    <source>
        <dbReference type="ARBA" id="ARBA00031731"/>
    </source>
</evidence>
<dbReference type="GO" id="GO:0061665">
    <property type="term" value="F:SUMO ligase activity"/>
    <property type="evidence" value="ECO:0007669"/>
    <property type="project" value="TreeGrafter"/>
</dbReference>
<feature type="compositionally biased region" description="Basic and acidic residues" evidence="13">
    <location>
        <begin position="9"/>
        <end position="20"/>
    </location>
</feature>
<protein>
    <recommendedName>
        <fullName evidence="4">E3 SUMO-protein ligase NSE2</fullName>
    </recommendedName>
    <alternativeName>
        <fullName evidence="11">E3 SUMO-protein transferase NSE2</fullName>
    </alternativeName>
    <alternativeName>
        <fullName evidence="12">Non-structural maintenance of chromosomes element 2 homolog</fullName>
    </alternativeName>
</protein>
<evidence type="ECO:0000256" key="2">
    <source>
        <dbReference type="ARBA" id="ARBA00004718"/>
    </source>
</evidence>
<keyword evidence="9" id="KW-0862">Zinc</keyword>
<organism evidence="15 16">
    <name type="scientific">Cinara cedri</name>
    <dbReference type="NCBI Taxonomy" id="506608"/>
    <lineage>
        <taxon>Eukaryota</taxon>
        <taxon>Metazoa</taxon>
        <taxon>Ecdysozoa</taxon>
        <taxon>Arthropoda</taxon>
        <taxon>Hexapoda</taxon>
        <taxon>Insecta</taxon>
        <taxon>Pterygota</taxon>
        <taxon>Neoptera</taxon>
        <taxon>Paraneoptera</taxon>
        <taxon>Hemiptera</taxon>
        <taxon>Sternorrhyncha</taxon>
        <taxon>Aphidomorpha</taxon>
        <taxon>Aphidoidea</taxon>
        <taxon>Aphididae</taxon>
        <taxon>Lachninae</taxon>
        <taxon>Cinara</taxon>
    </lineage>
</organism>
<dbReference type="GO" id="GO:0005634">
    <property type="term" value="C:nucleus"/>
    <property type="evidence" value="ECO:0007669"/>
    <property type="project" value="UniProtKB-SubCell"/>
</dbReference>
<dbReference type="InterPro" id="IPR013083">
    <property type="entry name" value="Znf_RING/FYVE/PHD"/>
</dbReference>
<evidence type="ECO:0000259" key="14">
    <source>
        <dbReference type="Pfam" id="PF11789"/>
    </source>
</evidence>
<evidence type="ECO:0000313" key="16">
    <source>
        <dbReference type="Proteomes" id="UP000325440"/>
    </source>
</evidence>
<dbReference type="GO" id="GO:0030915">
    <property type="term" value="C:Smc5-Smc6 complex"/>
    <property type="evidence" value="ECO:0007669"/>
    <property type="project" value="InterPro"/>
</dbReference>
<evidence type="ECO:0000256" key="6">
    <source>
        <dbReference type="ARBA" id="ARBA00022723"/>
    </source>
</evidence>
<evidence type="ECO:0000313" key="15">
    <source>
        <dbReference type="EMBL" id="VVC25065.1"/>
    </source>
</evidence>
<comment type="similarity">
    <text evidence="3">Belongs to the NSE2 family.</text>
</comment>
<dbReference type="InterPro" id="IPR026846">
    <property type="entry name" value="Nse2(Mms21)"/>
</dbReference>
<dbReference type="GO" id="GO:0016925">
    <property type="term" value="P:protein sumoylation"/>
    <property type="evidence" value="ECO:0007669"/>
    <property type="project" value="TreeGrafter"/>
</dbReference>